<dbReference type="InterPro" id="IPR010071">
    <property type="entry name" value="AA_adenyl_dom"/>
</dbReference>
<evidence type="ECO:0000313" key="4">
    <source>
        <dbReference type="EMBL" id="MDU0339804.1"/>
    </source>
</evidence>
<evidence type="ECO:0000256" key="2">
    <source>
        <dbReference type="SAM" id="Phobius"/>
    </source>
</evidence>
<dbReference type="Gene3D" id="1.10.1200.10">
    <property type="entry name" value="ACP-like"/>
    <property type="match status" value="1"/>
</dbReference>
<dbReference type="CDD" id="cd05930">
    <property type="entry name" value="A_NRPS"/>
    <property type="match status" value="1"/>
</dbReference>
<dbReference type="PANTHER" id="PTHR45527">
    <property type="entry name" value="NONRIBOSOMAL PEPTIDE SYNTHETASE"/>
    <property type="match status" value="1"/>
</dbReference>
<feature type="transmembrane region" description="Helical" evidence="2">
    <location>
        <begin position="1153"/>
        <end position="1175"/>
    </location>
</feature>
<keyword evidence="2" id="KW-0812">Transmembrane</keyword>
<evidence type="ECO:0000313" key="5">
    <source>
        <dbReference type="Proteomes" id="UP001254257"/>
    </source>
</evidence>
<dbReference type="Gene3D" id="2.160.10.10">
    <property type="entry name" value="Hexapeptide repeat proteins"/>
    <property type="match status" value="3"/>
</dbReference>
<dbReference type="SUPFAM" id="SSF51161">
    <property type="entry name" value="Trimeric LpxA-like enzymes"/>
    <property type="match status" value="3"/>
</dbReference>
<dbReference type="InterPro" id="IPR012728">
    <property type="entry name" value="Pls/PosA_C"/>
</dbReference>
<dbReference type="InterPro" id="IPR036736">
    <property type="entry name" value="ACP-like_sf"/>
</dbReference>
<keyword evidence="2" id="KW-1133">Transmembrane helix</keyword>
<feature type="transmembrane region" description="Helical" evidence="2">
    <location>
        <begin position="909"/>
        <end position="937"/>
    </location>
</feature>
<dbReference type="Pfam" id="PF00501">
    <property type="entry name" value="AMP-binding"/>
    <property type="match status" value="1"/>
</dbReference>
<dbReference type="EMBL" id="JAWDID010000008">
    <property type="protein sequence ID" value="MDU0339804.1"/>
    <property type="molecule type" value="Genomic_DNA"/>
</dbReference>
<organism evidence="4 5">
    <name type="scientific">Bosea rubneri</name>
    <dbReference type="NCBI Taxonomy" id="3075434"/>
    <lineage>
        <taxon>Bacteria</taxon>
        <taxon>Pseudomonadati</taxon>
        <taxon>Pseudomonadota</taxon>
        <taxon>Alphaproteobacteria</taxon>
        <taxon>Hyphomicrobiales</taxon>
        <taxon>Boseaceae</taxon>
        <taxon>Bosea</taxon>
    </lineage>
</organism>
<dbReference type="SUPFAM" id="SSF56801">
    <property type="entry name" value="Acetyl-CoA synthetase-like"/>
    <property type="match status" value="1"/>
</dbReference>
<comment type="caution">
    <text evidence="4">The sequence shown here is derived from an EMBL/GenBank/DDBJ whole genome shotgun (WGS) entry which is preliminary data.</text>
</comment>
<feature type="transmembrane region" description="Helical" evidence="2">
    <location>
        <begin position="868"/>
        <end position="889"/>
    </location>
</feature>
<dbReference type="Pfam" id="PF00550">
    <property type="entry name" value="PP-binding"/>
    <property type="match status" value="1"/>
</dbReference>
<dbReference type="PROSITE" id="PS50075">
    <property type="entry name" value="CARRIER"/>
    <property type="match status" value="1"/>
</dbReference>
<protein>
    <submittedName>
        <fullName evidence="4">Amino acid adenylation domain-containing protein</fullName>
    </submittedName>
</protein>
<evidence type="ECO:0000259" key="3">
    <source>
        <dbReference type="PROSITE" id="PS50075"/>
    </source>
</evidence>
<dbReference type="InterPro" id="IPR025110">
    <property type="entry name" value="AMP-bd_C"/>
</dbReference>
<feature type="region of interest" description="Disordered" evidence="1">
    <location>
        <begin position="513"/>
        <end position="532"/>
    </location>
</feature>
<feature type="domain" description="Carrier" evidence="3">
    <location>
        <begin position="528"/>
        <end position="605"/>
    </location>
</feature>
<keyword evidence="2" id="KW-0472">Membrane</keyword>
<gene>
    <name evidence="4" type="ORF">RKE40_07925</name>
</gene>
<dbReference type="Gene3D" id="3.40.50.12780">
    <property type="entry name" value="N-terminal domain of ligase-like"/>
    <property type="match status" value="1"/>
</dbReference>
<accession>A0ABU3S4U9</accession>
<dbReference type="InterPro" id="IPR000873">
    <property type="entry name" value="AMP-dep_synth/lig_dom"/>
</dbReference>
<dbReference type="Pfam" id="PF13193">
    <property type="entry name" value="AMP-binding_C"/>
    <property type="match status" value="1"/>
</dbReference>
<dbReference type="Gene3D" id="3.30.300.30">
    <property type="match status" value="1"/>
</dbReference>
<feature type="transmembrane region" description="Helical" evidence="2">
    <location>
        <begin position="623"/>
        <end position="649"/>
    </location>
</feature>
<dbReference type="InterPro" id="IPR011004">
    <property type="entry name" value="Trimer_LpxA-like_sf"/>
</dbReference>
<sequence>MEMSVSGDRAGVLHGVVDPSLLRDELLSEIFEASAVRTPERTAIVFEDRRISYAELNAQADRVARALRKQGVKPGEFVGLWMSRSLDLHVGLLGILKSGAAYIPFDVDAPAERIGECLSDCAAKVIVIDAVTAGKLDRELPATARDCLELVAEGGEGAPLDLRSDGVTPETPAYAIYTSGSTGKPKGIVIEHRNICHYLRSSNAIYGMTQDDVSFQGASVAFDLSLEEIFVPYLVSATLWVASQKVLGEVERLPELMNAAGISVLDTVPTLLAMLPQDVPSLRIIILGGEACPPSVKQRWCRPGRKIFNSYGPTEATVVATVDEVTPEEAVTIGVPIPNYTCYVVDEQMRLVGPGVEGELLIGGPGVARGYLGRPDLTAEKFIANPFHPMAGDPVLYRSGDAVSVAENGKILFHGRIDDQVKLRGFRLELGEIEARLSDLPGIAQATVVLRRDDGIDRLVAFVVPAGGAALDRAQIRGALKQTLPPYMVPSHFEEMAVLPRLTSGKADRKALKAAPLSAPAEAEEQEEPQTPTEAALLAAAKPLFPGQNVGFDADFFADLGGHSLLAATFLAAVRGNPDLPAITLEDIYSLRSLRAIAARLDEREQAAGGRKRRDLSFTPPPLLRRVLCGLAQLACMPLLLLALTGPWLTIFVTYELITVDEKVEFGEILMLMGVYMLVTLAILIAGIVGKRLVLWRTTPGRYPVWGVYFFRWWLARQLTSFIHLNRMQGTPLGPFVLRLLGAKVGKRVFFSGFEAGAVDLVEIGDDVTLGGKLSIANAEVIGNELVIGTVTIGRDAYIGTSCAIGHDTVIGEGAELADLTALSPGMRVGAFEHWDGSPGHKVGTVDPAKWPQHAPAPSAPVQALQTVYYALMVLAMPALSLLPIFPAFYLFDRYDTVLQQMVGVDYHWYLPVLTWPTAMLMMLGTVLLVTAIRWIVLPSAPAGTKSIHSGFAVRKWTVGLASDVMLDSLSSLFSTIYMRVWYRLMGAKIGKDTEIATNFAGRYDTIAIGDQCFVADEVVLGDEDVRRGWMTSGQVSTGSRVFIGNDSVLPPGASIPDGALIGIKSKPPADQPMAPNETRFGSPPILLPARQRFDDADVAKTFRPPAWRRVLRAVFELFSVSMPTMMFITLGTFAAEYVLFPALEKSQSWAEFAPTFIATAVACSIILASVVLVVKWLMMGVYRPGNHGLWSWWALRTEAMTTFYWGTAGALLLNALRGTPMLPWVMRLFGAKIGKGVFLDSTDITEFDCVSIGDHAAINATSNLQTHLFEDRVMKIGQIEIGQGTAISALTTVLYDTRIGDYARLGNLTIVMKGEAIPAHTQWAGAPAQPAAA</sequence>
<feature type="transmembrane region" description="Helical" evidence="2">
    <location>
        <begin position="1114"/>
        <end position="1141"/>
    </location>
</feature>
<reference evidence="4 5" key="1">
    <citation type="submission" date="2023-09" db="EMBL/GenBank/DDBJ databases">
        <title>Whole genome shotgun sequencing (WGS) of Bosea sp. ZW T0_25, isolated from stored onions (Allium cepa).</title>
        <authorList>
            <person name="Stoll D.A."/>
            <person name="Huch M."/>
        </authorList>
    </citation>
    <scope>NUCLEOTIDE SEQUENCE [LARGE SCALE GENOMIC DNA]</scope>
    <source>
        <strain evidence="4 5">ZW T0_25</strain>
    </source>
</reference>
<dbReference type="Proteomes" id="UP001254257">
    <property type="component" value="Unassembled WGS sequence"/>
</dbReference>
<proteinExistence type="predicted"/>
<dbReference type="NCBIfam" id="TIGR02353">
    <property type="entry name" value="NRPS_term_dom"/>
    <property type="match status" value="1"/>
</dbReference>
<dbReference type="RefSeq" id="WP_316017688.1">
    <property type="nucleotide sequence ID" value="NZ_JAWDID010000008.1"/>
</dbReference>
<dbReference type="InterPro" id="IPR042099">
    <property type="entry name" value="ANL_N_sf"/>
</dbReference>
<dbReference type="InterPro" id="IPR009081">
    <property type="entry name" value="PP-bd_ACP"/>
</dbReference>
<name>A0ABU3S4U9_9HYPH</name>
<dbReference type="InterPro" id="IPR045851">
    <property type="entry name" value="AMP-bd_C_sf"/>
</dbReference>
<dbReference type="SUPFAM" id="SSF47336">
    <property type="entry name" value="ACP-like"/>
    <property type="match status" value="1"/>
</dbReference>
<feature type="transmembrane region" description="Helical" evidence="2">
    <location>
        <begin position="669"/>
        <end position="689"/>
    </location>
</feature>
<evidence type="ECO:0000256" key="1">
    <source>
        <dbReference type="SAM" id="MobiDB-lite"/>
    </source>
</evidence>
<dbReference type="NCBIfam" id="TIGR01733">
    <property type="entry name" value="AA-adenyl-dom"/>
    <property type="match status" value="1"/>
</dbReference>
<keyword evidence="5" id="KW-1185">Reference proteome</keyword>
<dbReference type="PANTHER" id="PTHR45527:SF1">
    <property type="entry name" value="FATTY ACID SYNTHASE"/>
    <property type="match status" value="1"/>
</dbReference>